<comment type="caution">
    <text evidence="1">The sequence shown here is derived from an EMBL/GenBank/DDBJ whole genome shotgun (WGS) entry which is preliminary data.</text>
</comment>
<accession>A0A930BYJ8</accession>
<dbReference type="Proteomes" id="UP000718593">
    <property type="component" value="Unassembled WGS sequence"/>
</dbReference>
<evidence type="ECO:0000313" key="2">
    <source>
        <dbReference type="Proteomes" id="UP000718593"/>
    </source>
</evidence>
<dbReference type="AlphaFoldDB" id="A0A930BYJ8"/>
<protein>
    <submittedName>
        <fullName evidence="1">DUF2863 family protein</fullName>
    </submittedName>
</protein>
<name>A0A930BYJ8_9RHOO</name>
<sequence>MKRTRFGSRDRLSREAAELQRLATGLSESGGKLEDSFWESQLADAVDGLLRHGAEDDINTALDRLFEANPRAHDELADMVESRAESNQVEVQGQIFDIQLFAAPILAWSRFSIPACSLPKSTLQALAVQLGAHVFGADTRLAMADFLFSPDQLPRSFCDTWQLTKQLGEAALADKHLGIDASTMPETNRFLSDVRYLVGTIAVPRGKPLFRWNEADGGNKETALKEWIKQGSPSLEPLLTGCAWQPLLADAYHAACRNADRLSRPYSLKASVAFLQTMLGLMPADIRAVVGPCYDRRMEEYRVSLGPKSGEEVYHGIVWPLLGTEDEATDAAGEIEAVLRETGVKEVLFLDHHFPMEFCDDCGAPLFPNREGELVHAEMPEQPNAAGSQILH</sequence>
<gene>
    <name evidence="1" type="ORF">HXL68_13750</name>
</gene>
<reference evidence="1" key="1">
    <citation type="submission" date="2020-04" db="EMBL/GenBank/DDBJ databases">
        <title>Deep metagenomics examines the oral microbiome during advanced dental caries in children, revealing novel taxa and co-occurrences with host molecules.</title>
        <authorList>
            <person name="Baker J.L."/>
            <person name="Morton J.T."/>
            <person name="Dinis M."/>
            <person name="Alvarez R."/>
            <person name="Tran N.C."/>
            <person name="Knight R."/>
            <person name="Edlund A."/>
        </authorList>
    </citation>
    <scope>NUCLEOTIDE SEQUENCE</scope>
    <source>
        <strain evidence="1">JCVI_32_bin.24</strain>
    </source>
</reference>
<dbReference type="InterPro" id="IPR021292">
    <property type="entry name" value="DUF2863"/>
</dbReference>
<organism evidence="1 2">
    <name type="scientific">Dechloromonas agitata</name>
    <dbReference type="NCBI Taxonomy" id="73030"/>
    <lineage>
        <taxon>Bacteria</taxon>
        <taxon>Pseudomonadati</taxon>
        <taxon>Pseudomonadota</taxon>
        <taxon>Betaproteobacteria</taxon>
        <taxon>Rhodocyclales</taxon>
        <taxon>Azonexaceae</taxon>
        <taxon>Dechloromonas</taxon>
    </lineage>
</organism>
<evidence type="ECO:0000313" key="1">
    <source>
        <dbReference type="EMBL" id="MBF1166090.1"/>
    </source>
</evidence>
<proteinExistence type="predicted"/>
<dbReference type="EMBL" id="JABZMI010000348">
    <property type="protein sequence ID" value="MBF1166090.1"/>
    <property type="molecule type" value="Genomic_DNA"/>
</dbReference>
<dbReference type="Pfam" id="PF11062">
    <property type="entry name" value="DUF2863"/>
    <property type="match status" value="1"/>
</dbReference>